<keyword evidence="7" id="KW-1185">Reference proteome</keyword>
<dbReference type="GO" id="GO:0070301">
    <property type="term" value="P:cellular response to hydrogen peroxide"/>
    <property type="evidence" value="ECO:0007669"/>
    <property type="project" value="TreeGrafter"/>
</dbReference>
<evidence type="ECO:0000313" key="6">
    <source>
        <dbReference type="EMBL" id="KAJ8366656.1"/>
    </source>
</evidence>
<protein>
    <recommendedName>
        <fullName evidence="1">Oxidative stress-responsive serine-rich protein 1</fullName>
    </recommendedName>
    <alternativeName>
        <fullName evidence="4">Oxidative stress-responsive protein 1</fullName>
    </alternativeName>
    <alternativeName>
        <fullName evidence="3">Peroxide-inducible transcript 1 protein</fullName>
    </alternativeName>
</protein>
<name>A0AAD7R5W9_9TELE</name>
<dbReference type="PANTHER" id="PTHR31383:SF2">
    <property type="entry name" value="OXIDATIVE STRESS-RESPONSIVE SERINE-RICH PROTEIN 1"/>
    <property type="match status" value="1"/>
</dbReference>
<evidence type="ECO:0000256" key="5">
    <source>
        <dbReference type="SAM" id="MobiDB-lite"/>
    </source>
</evidence>
<evidence type="ECO:0000256" key="1">
    <source>
        <dbReference type="ARBA" id="ARBA00015005"/>
    </source>
</evidence>
<sequence length="210" mass="23288">MSSLPGHLKYKSLPEADYPSAALGVRSKNNLLSSGHASHVFGVTSYEPQAHKSQGRPAFPEGLLKPPSEDEGGVESSRTRRYPPLPPNGVADATADFQSLSRLQESRVCSCTEIQCRCHGWQGVEVYSFTGLRDVISECERNLAAPDEDLSQTSLHRIQTATGNSGLLRSCSEQAWVYLDDITIEDLSGYMEYYLYMPKKMSHMAKMMYT</sequence>
<reference evidence="6" key="1">
    <citation type="journal article" date="2023" name="Science">
        <title>Genome structures resolve the early diversification of teleost fishes.</title>
        <authorList>
            <person name="Parey E."/>
            <person name="Louis A."/>
            <person name="Montfort J."/>
            <person name="Bouchez O."/>
            <person name="Roques C."/>
            <person name="Iampietro C."/>
            <person name="Lluch J."/>
            <person name="Castinel A."/>
            <person name="Donnadieu C."/>
            <person name="Desvignes T."/>
            <person name="Floi Bucao C."/>
            <person name="Jouanno E."/>
            <person name="Wen M."/>
            <person name="Mejri S."/>
            <person name="Dirks R."/>
            <person name="Jansen H."/>
            <person name="Henkel C."/>
            <person name="Chen W.J."/>
            <person name="Zahm M."/>
            <person name="Cabau C."/>
            <person name="Klopp C."/>
            <person name="Thompson A.W."/>
            <person name="Robinson-Rechavi M."/>
            <person name="Braasch I."/>
            <person name="Lecointre G."/>
            <person name="Bobe J."/>
            <person name="Postlethwait J.H."/>
            <person name="Berthelot C."/>
            <person name="Roest Crollius H."/>
            <person name="Guiguen Y."/>
        </authorList>
    </citation>
    <scope>NUCLEOTIDE SEQUENCE</scope>
    <source>
        <strain evidence="6">NC1722</strain>
    </source>
</reference>
<evidence type="ECO:0000256" key="2">
    <source>
        <dbReference type="ARBA" id="ARBA00022553"/>
    </source>
</evidence>
<organism evidence="6 7">
    <name type="scientific">Aldrovandia affinis</name>
    <dbReference type="NCBI Taxonomy" id="143900"/>
    <lineage>
        <taxon>Eukaryota</taxon>
        <taxon>Metazoa</taxon>
        <taxon>Chordata</taxon>
        <taxon>Craniata</taxon>
        <taxon>Vertebrata</taxon>
        <taxon>Euteleostomi</taxon>
        <taxon>Actinopterygii</taxon>
        <taxon>Neopterygii</taxon>
        <taxon>Teleostei</taxon>
        <taxon>Notacanthiformes</taxon>
        <taxon>Halosauridae</taxon>
        <taxon>Aldrovandia</taxon>
    </lineage>
</organism>
<evidence type="ECO:0000256" key="3">
    <source>
        <dbReference type="ARBA" id="ARBA00029721"/>
    </source>
</evidence>
<gene>
    <name evidence="6" type="ORF">AAFF_G00348020</name>
</gene>
<keyword evidence="2" id="KW-0597">Phosphoprotein</keyword>
<dbReference type="PANTHER" id="PTHR31383">
    <property type="entry name" value="OXIDATIVE STRESS-RESPONSE SERINE-RICH PROTEIN 1"/>
    <property type="match status" value="1"/>
</dbReference>
<feature type="region of interest" description="Disordered" evidence="5">
    <location>
        <begin position="45"/>
        <end position="89"/>
    </location>
</feature>
<evidence type="ECO:0000313" key="7">
    <source>
        <dbReference type="Proteomes" id="UP001221898"/>
    </source>
</evidence>
<dbReference type="EMBL" id="JAINUG010000560">
    <property type="protein sequence ID" value="KAJ8366656.1"/>
    <property type="molecule type" value="Genomic_DNA"/>
</dbReference>
<accession>A0AAD7R5W9</accession>
<dbReference type="InterPro" id="IPR008494">
    <property type="entry name" value="DUF776"/>
</dbReference>
<evidence type="ECO:0000256" key="4">
    <source>
        <dbReference type="ARBA" id="ARBA00031405"/>
    </source>
</evidence>
<proteinExistence type="predicted"/>
<dbReference type="Proteomes" id="UP001221898">
    <property type="component" value="Unassembled WGS sequence"/>
</dbReference>
<comment type="caution">
    <text evidence="6">The sequence shown here is derived from an EMBL/GenBank/DDBJ whole genome shotgun (WGS) entry which is preliminary data.</text>
</comment>
<dbReference type="AlphaFoldDB" id="A0AAD7R5W9"/>